<dbReference type="AlphaFoldDB" id="A0A857DJB2"/>
<dbReference type="SUPFAM" id="SSF53474">
    <property type="entry name" value="alpha/beta-Hydrolases"/>
    <property type="match status" value="1"/>
</dbReference>
<dbReference type="InterPro" id="IPR013094">
    <property type="entry name" value="AB_hydrolase_3"/>
</dbReference>
<dbReference type="GO" id="GO:0004806">
    <property type="term" value="F:triacylglycerol lipase activity"/>
    <property type="evidence" value="ECO:0007669"/>
    <property type="project" value="TreeGrafter"/>
</dbReference>
<dbReference type="Pfam" id="PF07859">
    <property type="entry name" value="Abhydrolase_3"/>
    <property type="match status" value="1"/>
</dbReference>
<dbReference type="GO" id="GO:0005829">
    <property type="term" value="C:cytosol"/>
    <property type="evidence" value="ECO:0007669"/>
    <property type="project" value="TreeGrafter"/>
</dbReference>
<evidence type="ECO:0000313" key="2">
    <source>
        <dbReference type="EMBL" id="QHA01440.1"/>
    </source>
</evidence>
<sequence length="308" mass="35263">MKRFRKRLLKALSYPDVNIKKTYKIYRKVQKVVHPYFKPLYNLLDHKIIVASREIPVRIFRPENQEIPRVLIFFHGGGWVTGDIDSYTNVCAKMADQTNHTVISVDYLLAPENPFPAGIEECYHVARELSLRYDLLQCSPKDITLIGDSAGGNLAAAVSLMARDRGEFLPPRQILIYPATYIDHSPSSPFPSIRENGTDYILTAKRIQDYMDLYVQREEDRNNPYAAPLLAKDLSNQPQTLIITAEFDPLRDEGEAYGIRLRESGNDVRIYRMKDAVHGFFSLAWNTEHLITCYKVINSFLDGSTLST</sequence>
<name>A0A857DJB2_9FIRM</name>
<dbReference type="EMBL" id="CP046996">
    <property type="protein sequence ID" value="QHA01440.1"/>
    <property type="molecule type" value="Genomic_DNA"/>
</dbReference>
<dbReference type="GO" id="GO:0019433">
    <property type="term" value="P:triglyceride catabolic process"/>
    <property type="evidence" value="ECO:0007669"/>
    <property type="project" value="TreeGrafter"/>
</dbReference>
<evidence type="ECO:0000313" key="3">
    <source>
        <dbReference type="Proteomes" id="UP000430508"/>
    </source>
</evidence>
<dbReference type="Gene3D" id="3.40.50.1820">
    <property type="entry name" value="alpha/beta hydrolase"/>
    <property type="match status" value="1"/>
</dbReference>
<gene>
    <name evidence="2" type="ORF">GQ588_12720</name>
</gene>
<dbReference type="PANTHER" id="PTHR23025:SF4">
    <property type="entry name" value="ALPHA_BETA HYDROLASE FOLD-3 DOMAIN-CONTAINING PROTEIN"/>
    <property type="match status" value="1"/>
</dbReference>
<evidence type="ECO:0000259" key="1">
    <source>
        <dbReference type="Pfam" id="PF07859"/>
    </source>
</evidence>
<protein>
    <submittedName>
        <fullName evidence="2">Alpha/beta hydrolase fold domain-containing protein</fullName>
    </submittedName>
</protein>
<keyword evidence="2" id="KW-0378">Hydrolase</keyword>
<feature type="domain" description="Alpha/beta hydrolase fold-3" evidence="1">
    <location>
        <begin position="71"/>
        <end position="281"/>
    </location>
</feature>
<proteinExistence type="predicted"/>
<reference evidence="2 3" key="1">
    <citation type="submission" date="2019-12" db="EMBL/GenBank/DDBJ databases">
        <title>Sequence classification of anaerobic respiratory reductive dehalogenases: First we see many, then we see few.</title>
        <authorList>
            <person name="Molenda O."/>
            <person name="Puentes Jacome L.A."/>
            <person name="Cao X."/>
            <person name="Nesbo C.L."/>
            <person name="Tang S."/>
            <person name="Morson N."/>
            <person name="Patron J."/>
            <person name="Lomheim L."/>
            <person name="Wishart D.S."/>
            <person name="Edwards E.A."/>
        </authorList>
    </citation>
    <scope>NUCLEOTIDE SEQUENCE [LARGE SCALE GENOMIC DNA]</scope>
    <source>
        <strain evidence="2 3">12DCA</strain>
    </source>
</reference>
<dbReference type="Proteomes" id="UP000430508">
    <property type="component" value="Chromosome"/>
</dbReference>
<organism evidence="2 3">
    <name type="scientific">Dehalobacter restrictus</name>
    <dbReference type="NCBI Taxonomy" id="55583"/>
    <lineage>
        <taxon>Bacteria</taxon>
        <taxon>Bacillati</taxon>
        <taxon>Bacillota</taxon>
        <taxon>Clostridia</taxon>
        <taxon>Eubacteriales</taxon>
        <taxon>Desulfitobacteriaceae</taxon>
        <taxon>Dehalobacter</taxon>
    </lineage>
</organism>
<accession>A0A857DJB2</accession>
<dbReference type="RefSeq" id="WP_019226794.1">
    <property type="nucleotide sequence ID" value="NZ_CP046996.1"/>
</dbReference>
<dbReference type="GO" id="GO:0004771">
    <property type="term" value="F:sterol ester esterase activity"/>
    <property type="evidence" value="ECO:0007669"/>
    <property type="project" value="TreeGrafter"/>
</dbReference>
<dbReference type="PANTHER" id="PTHR23025">
    <property type="entry name" value="TRIACYLGLYCEROL LIPASE"/>
    <property type="match status" value="1"/>
</dbReference>
<dbReference type="InterPro" id="IPR029058">
    <property type="entry name" value="AB_hydrolase_fold"/>
</dbReference>